<proteinExistence type="predicted"/>
<evidence type="ECO:0000256" key="1">
    <source>
        <dbReference type="SAM" id="Coils"/>
    </source>
</evidence>
<evidence type="ECO:0000313" key="4">
    <source>
        <dbReference type="Proteomes" id="UP001152622"/>
    </source>
</evidence>
<sequence length="90" mass="10027">MTGRLMRLPIDPEVPSSDLGPLVLAKQQVVLEQLRERLNVLHAQAALKQQQADMLSPTTLGFRRKPSGELSMTPQEDVLKCPPLDQRGEL</sequence>
<protein>
    <submittedName>
        <fullName evidence="3">Uncharacterized protein</fullName>
    </submittedName>
</protein>
<name>A0A9Q1JAQ5_SYNKA</name>
<evidence type="ECO:0000313" key="3">
    <source>
        <dbReference type="EMBL" id="KAJ8375495.1"/>
    </source>
</evidence>
<dbReference type="Proteomes" id="UP001152622">
    <property type="component" value="Chromosome 2"/>
</dbReference>
<feature type="coiled-coil region" evidence="1">
    <location>
        <begin position="24"/>
        <end position="51"/>
    </location>
</feature>
<dbReference type="EMBL" id="JAINUF010000002">
    <property type="protein sequence ID" value="KAJ8375495.1"/>
    <property type="molecule type" value="Genomic_DNA"/>
</dbReference>
<feature type="region of interest" description="Disordered" evidence="2">
    <location>
        <begin position="57"/>
        <end position="90"/>
    </location>
</feature>
<keyword evidence="4" id="KW-1185">Reference proteome</keyword>
<dbReference type="AlphaFoldDB" id="A0A9Q1JAQ5"/>
<evidence type="ECO:0000256" key="2">
    <source>
        <dbReference type="SAM" id="MobiDB-lite"/>
    </source>
</evidence>
<keyword evidence="1" id="KW-0175">Coiled coil</keyword>
<organism evidence="3 4">
    <name type="scientific">Synaphobranchus kaupii</name>
    <name type="common">Kaup's arrowtooth eel</name>
    <dbReference type="NCBI Taxonomy" id="118154"/>
    <lineage>
        <taxon>Eukaryota</taxon>
        <taxon>Metazoa</taxon>
        <taxon>Chordata</taxon>
        <taxon>Craniata</taxon>
        <taxon>Vertebrata</taxon>
        <taxon>Euteleostomi</taxon>
        <taxon>Actinopterygii</taxon>
        <taxon>Neopterygii</taxon>
        <taxon>Teleostei</taxon>
        <taxon>Anguilliformes</taxon>
        <taxon>Synaphobranchidae</taxon>
        <taxon>Synaphobranchus</taxon>
    </lineage>
</organism>
<reference evidence="3" key="1">
    <citation type="journal article" date="2023" name="Science">
        <title>Genome structures resolve the early diversification of teleost fishes.</title>
        <authorList>
            <person name="Parey E."/>
            <person name="Louis A."/>
            <person name="Montfort J."/>
            <person name="Bouchez O."/>
            <person name="Roques C."/>
            <person name="Iampietro C."/>
            <person name="Lluch J."/>
            <person name="Castinel A."/>
            <person name="Donnadieu C."/>
            <person name="Desvignes T."/>
            <person name="Floi Bucao C."/>
            <person name="Jouanno E."/>
            <person name="Wen M."/>
            <person name="Mejri S."/>
            <person name="Dirks R."/>
            <person name="Jansen H."/>
            <person name="Henkel C."/>
            <person name="Chen W.J."/>
            <person name="Zahm M."/>
            <person name="Cabau C."/>
            <person name="Klopp C."/>
            <person name="Thompson A.W."/>
            <person name="Robinson-Rechavi M."/>
            <person name="Braasch I."/>
            <person name="Lecointre G."/>
            <person name="Bobe J."/>
            <person name="Postlethwait J.H."/>
            <person name="Berthelot C."/>
            <person name="Roest Crollius H."/>
            <person name="Guiguen Y."/>
        </authorList>
    </citation>
    <scope>NUCLEOTIDE SEQUENCE</scope>
    <source>
        <strain evidence="3">WJC10195</strain>
    </source>
</reference>
<comment type="caution">
    <text evidence="3">The sequence shown here is derived from an EMBL/GenBank/DDBJ whole genome shotgun (WGS) entry which is preliminary data.</text>
</comment>
<gene>
    <name evidence="3" type="ORF">SKAU_G00060750</name>
</gene>
<accession>A0A9Q1JAQ5</accession>